<evidence type="ECO:0000313" key="2">
    <source>
        <dbReference type="EMBL" id="KAL1276912.1"/>
    </source>
</evidence>
<feature type="compositionally biased region" description="Basic residues" evidence="1">
    <location>
        <begin position="1"/>
        <end position="10"/>
    </location>
</feature>
<comment type="caution">
    <text evidence="2">The sequence shown here is derived from an EMBL/GenBank/DDBJ whole genome shotgun (WGS) entry which is preliminary data.</text>
</comment>
<dbReference type="EMBL" id="JAYMGO010000003">
    <property type="protein sequence ID" value="KAL1276912.1"/>
    <property type="molecule type" value="Genomic_DNA"/>
</dbReference>
<dbReference type="Proteomes" id="UP001558613">
    <property type="component" value="Unassembled WGS sequence"/>
</dbReference>
<proteinExistence type="predicted"/>
<reference evidence="2 3" key="1">
    <citation type="submission" date="2023-09" db="EMBL/GenBank/DDBJ databases">
        <authorList>
            <person name="Wang M."/>
        </authorList>
    </citation>
    <scope>NUCLEOTIDE SEQUENCE [LARGE SCALE GENOMIC DNA]</scope>
    <source>
        <strain evidence="2">GT-2023</strain>
        <tissue evidence="2">Liver</tissue>
    </source>
</reference>
<gene>
    <name evidence="2" type="ORF">QQF64_023585</name>
</gene>
<feature type="region of interest" description="Disordered" evidence="1">
    <location>
        <begin position="40"/>
        <end position="62"/>
    </location>
</feature>
<accession>A0ABR3NJH5</accession>
<evidence type="ECO:0000256" key="1">
    <source>
        <dbReference type="SAM" id="MobiDB-lite"/>
    </source>
</evidence>
<feature type="region of interest" description="Disordered" evidence="1">
    <location>
        <begin position="78"/>
        <end position="106"/>
    </location>
</feature>
<feature type="compositionally biased region" description="Low complexity" evidence="1">
    <location>
        <begin position="17"/>
        <end position="26"/>
    </location>
</feature>
<protein>
    <submittedName>
        <fullName evidence="2">Uncharacterized protein</fullName>
    </submittedName>
</protein>
<name>A0ABR3NJH5_9TELE</name>
<evidence type="ECO:0000313" key="3">
    <source>
        <dbReference type="Proteomes" id="UP001558613"/>
    </source>
</evidence>
<feature type="non-terminal residue" evidence="2">
    <location>
        <position position="1"/>
    </location>
</feature>
<organism evidence="2 3">
    <name type="scientific">Cirrhinus molitorella</name>
    <name type="common">mud carp</name>
    <dbReference type="NCBI Taxonomy" id="172907"/>
    <lineage>
        <taxon>Eukaryota</taxon>
        <taxon>Metazoa</taxon>
        <taxon>Chordata</taxon>
        <taxon>Craniata</taxon>
        <taxon>Vertebrata</taxon>
        <taxon>Euteleostomi</taxon>
        <taxon>Actinopterygii</taxon>
        <taxon>Neopterygii</taxon>
        <taxon>Teleostei</taxon>
        <taxon>Ostariophysi</taxon>
        <taxon>Cypriniformes</taxon>
        <taxon>Cyprinidae</taxon>
        <taxon>Labeoninae</taxon>
        <taxon>Labeonini</taxon>
        <taxon>Cirrhinus</taxon>
    </lineage>
</organism>
<feature type="region of interest" description="Disordered" evidence="1">
    <location>
        <begin position="1"/>
        <end position="26"/>
    </location>
</feature>
<feature type="compositionally biased region" description="Low complexity" evidence="1">
    <location>
        <begin position="87"/>
        <end position="102"/>
    </location>
</feature>
<keyword evidence="3" id="KW-1185">Reference proteome</keyword>
<feature type="compositionally biased region" description="Polar residues" evidence="1">
    <location>
        <begin position="40"/>
        <end position="50"/>
    </location>
</feature>
<sequence>EPRCRVHWKPAPKPMRGPSSSPSLSGLICRSMSCPHSISSLTAQSPTNETRWPKKATHMANASTAAAQTAATMMQMTPIRPNAACRSQSQQSSKQSSAQQQSRCHSPQYGKYRISLYHKQGVFKNTSLFYTP</sequence>